<dbReference type="GO" id="GO:0004518">
    <property type="term" value="F:nuclease activity"/>
    <property type="evidence" value="ECO:0007669"/>
    <property type="project" value="UniProtKB-KW"/>
</dbReference>
<reference evidence="6" key="1">
    <citation type="submission" date="2018-05" db="EMBL/GenBank/DDBJ databases">
        <authorList>
            <person name="Lanie J.A."/>
            <person name="Ng W.-L."/>
            <person name="Kazmierczak K.M."/>
            <person name="Andrzejewski T.M."/>
            <person name="Davidsen T.M."/>
            <person name="Wayne K.J."/>
            <person name="Tettelin H."/>
            <person name="Glass J.I."/>
            <person name="Rusch D."/>
            <person name="Podicherti R."/>
            <person name="Tsui H.-C.T."/>
            <person name="Winkler M.E."/>
        </authorList>
    </citation>
    <scope>NUCLEOTIDE SEQUENCE</scope>
</reference>
<dbReference type="Gene3D" id="3.30.420.140">
    <property type="entry name" value="YqgF/RNase H-like domain"/>
    <property type="match status" value="1"/>
</dbReference>
<dbReference type="EMBL" id="UINC01074308">
    <property type="protein sequence ID" value="SVC11369.1"/>
    <property type="molecule type" value="Genomic_DNA"/>
</dbReference>
<keyword evidence="2" id="KW-0690">Ribosome biogenesis</keyword>
<dbReference type="GO" id="GO:0005829">
    <property type="term" value="C:cytosol"/>
    <property type="evidence" value="ECO:0007669"/>
    <property type="project" value="TreeGrafter"/>
</dbReference>
<dbReference type="AlphaFoldDB" id="A0A382JI44"/>
<dbReference type="SMART" id="SM00732">
    <property type="entry name" value="YqgFc"/>
    <property type="match status" value="1"/>
</dbReference>
<sequence>MKLLAIDHGQKRTGIAANDALGMMAHPLEFIPTEPFDAFLKRLKEILVERETEQIIVGMPRNMDGSIGPQALKVEDFVAVLKKSVTVPVRTWDERLTTVMAEDKLREAGINVREAKKKVDAAAAAVMLQDYMDSFS</sequence>
<dbReference type="PANTHER" id="PTHR33317">
    <property type="entry name" value="POLYNUCLEOTIDYL TRANSFERASE, RIBONUCLEASE H-LIKE SUPERFAMILY PROTEIN"/>
    <property type="match status" value="1"/>
</dbReference>
<keyword evidence="3" id="KW-0540">Nuclease</keyword>
<dbReference type="CDD" id="cd16964">
    <property type="entry name" value="YqgF"/>
    <property type="match status" value="1"/>
</dbReference>
<evidence type="ECO:0000256" key="1">
    <source>
        <dbReference type="ARBA" id="ARBA00022490"/>
    </source>
</evidence>
<dbReference type="GO" id="GO:0000967">
    <property type="term" value="P:rRNA 5'-end processing"/>
    <property type="evidence" value="ECO:0007669"/>
    <property type="project" value="TreeGrafter"/>
</dbReference>
<dbReference type="HAMAP" id="MF_00651">
    <property type="entry name" value="Nuclease_YqgF"/>
    <property type="match status" value="1"/>
</dbReference>
<accession>A0A382JI44</accession>
<evidence type="ECO:0000259" key="5">
    <source>
        <dbReference type="SMART" id="SM00732"/>
    </source>
</evidence>
<dbReference type="InterPro" id="IPR006641">
    <property type="entry name" value="YqgF/RNaseH-like_dom"/>
</dbReference>
<organism evidence="6">
    <name type="scientific">marine metagenome</name>
    <dbReference type="NCBI Taxonomy" id="408172"/>
    <lineage>
        <taxon>unclassified sequences</taxon>
        <taxon>metagenomes</taxon>
        <taxon>ecological metagenomes</taxon>
    </lineage>
</organism>
<dbReference type="InterPro" id="IPR037027">
    <property type="entry name" value="YqgF/RNaseH-like_dom_sf"/>
</dbReference>
<dbReference type="InterPro" id="IPR012337">
    <property type="entry name" value="RNaseH-like_sf"/>
</dbReference>
<dbReference type="SUPFAM" id="SSF53098">
    <property type="entry name" value="Ribonuclease H-like"/>
    <property type="match status" value="1"/>
</dbReference>
<keyword evidence="4" id="KW-0378">Hydrolase</keyword>
<keyword evidence="1" id="KW-0963">Cytoplasm</keyword>
<dbReference type="NCBIfam" id="TIGR00250">
    <property type="entry name" value="RNAse_H_YqgF"/>
    <property type="match status" value="1"/>
</dbReference>
<dbReference type="PANTHER" id="PTHR33317:SF4">
    <property type="entry name" value="POLYNUCLEOTIDYL TRANSFERASE, RIBONUCLEASE H-LIKE SUPERFAMILY PROTEIN"/>
    <property type="match status" value="1"/>
</dbReference>
<gene>
    <name evidence="6" type="ORF">METZ01_LOCUS264223</name>
</gene>
<proteinExistence type="inferred from homology"/>
<protein>
    <recommendedName>
        <fullName evidence="5">YqgF/RNase H-like domain-containing protein</fullName>
    </recommendedName>
</protein>
<evidence type="ECO:0000256" key="3">
    <source>
        <dbReference type="ARBA" id="ARBA00022722"/>
    </source>
</evidence>
<evidence type="ECO:0000313" key="6">
    <source>
        <dbReference type="EMBL" id="SVC11369.1"/>
    </source>
</evidence>
<evidence type="ECO:0000256" key="4">
    <source>
        <dbReference type="ARBA" id="ARBA00022801"/>
    </source>
</evidence>
<feature type="domain" description="YqgF/RNase H-like" evidence="5">
    <location>
        <begin position="1"/>
        <end position="101"/>
    </location>
</feature>
<name>A0A382JI44_9ZZZZ</name>
<dbReference type="GO" id="GO:0016787">
    <property type="term" value="F:hydrolase activity"/>
    <property type="evidence" value="ECO:0007669"/>
    <property type="project" value="UniProtKB-KW"/>
</dbReference>
<dbReference type="Pfam" id="PF03652">
    <property type="entry name" value="RuvX"/>
    <property type="match status" value="1"/>
</dbReference>
<dbReference type="InterPro" id="IPR005227">
    <property type="entry name" value="YqgF"/>
</dbReference>
<evidence type="ECO:0000256" key="2">
    <source>
        <dbReference type="ARBA" id="ARBA00022517"/>
    </source>
</evidence>